<evidence type="ECO:0000256" key="1">
    <source>
        <dbReference type="ARBA" id="ARBA00004498"/>
    </source>
</evidence>
<feature type="region of interest" description="Disordered" evidence="8">
    <location>
        <begin position="869"/>
        <end position="995"/>
    </location>
</feature>
<feature type="region of interest" description="Disordered" evidence="8">
    <location>
        <begin position="137"/>
        <end position="213"/>
    </location>
</feature>
<feature type="compositionally biased region" description="Basic and acidic residues" evidence="8">
    <location>
        <begin position="196"/>
        <end position="213"/>
    </location>
</feature>
<dbReference type="PANTHER" id="PTHR15427">
    <property type="entry name" value="EMILIN ELASTIN MICROFIBRIL INTERFACE-LOCATED PROTEIN ELASTIN MICROFIBRIL INTERFACER"/>
    <property type="match status" value="1"/>
</dbReference>
<keyword evidence="5 7" id="KW-0175">Coiled coil</keyword>
<dbReference type="InterPro" id="IPR001073">
    <property type="entry name" value="C1q_dom"/>
</dbReference>
<dbReference type="PROSITE" id="PS51041">
    <property type="entry name" value="EMI"/>
    <property type="match status" value="1"/>
</dbReference>
<evidence type="ECO:0000259" key="10">
    <source>
        <dbReference type="PROSITE" id="PS50871"/>
    </source>
</evidence>
<dbReference type="SMART" id="SM00110">
    <property type="entry name" value="C1Q"/>
    <property type="match status" value="1"/>
</dbReference>
<dbReference type="PROSITE" id="PS50871">
    <property type="entry name" value="C1Q"/>
    <property type="match status" value="1"/>
</dbReference>
<feature type="region of interest" description="Disordered" evidence="8">
    <location>
        <begin position="1007"/>
        <end position="1031"/>
    </location>
</feature>
<comment type="subcellular location">
    <subcellularLocation>
        <location evidence="1">Secreted</location>
        <location evidence="1">Extracellular space</location>
        <location evidence="1">Extracellular matrix</location>
    </subcellularLocation>
</comment>
<dbReference type="Gene3D" id="2.60.120.40">
    <property type="match status" value="1"/>
</dbReference>
<evidence type="ECO:0000313" key="13">
    <source>
        <dbReference type="Proteomes" id="UP001557470"/>
    </source>
</evidence>
<organism evidence="12 13">
    <name type="scientific">Umbra pygmaea</name>
    <name type="common">Eastern mudminnow</name>
    <dbReference type="NCBI Taxonomy" id="75934"/>
    <lineage>
        <taxon>Eukaryota</taxon>
        <taxon>Metazoa</taxon>
        <taxon>Chordata</taxon>
        <taxon>Craniata</taxon>
        <taxon>Vertebrata</taxon>
        <taxon>Euteleostomi</taxon>
        <taxon>Actinopterygii</taxon>
        <taxon>Neopterygii</taxon>
        <taxon>Teleostei</taxon>
        <taxon>Protacanthopterygii</taxon>
        <taxon>Esociformes</taxon>
        <taxon>Umbridae</taxon>
        <taxon>Umbra</taxon>
    </lineage>
</organism>
<dbReference type="SUPFAM" id="SSF49842">
    <property type="entry name" value="TNF-like"/>
    <property type="match status" value="1"/>
</dbReference>
<dbReference type="Proteomes" id="UP001557470">
    <property type="component" value="Unassembled WGS sequence"/>
</dbReference>
<evidence type="ECO:0000256" key="6">
    <source>
        <dbReference type="ARBA" id="ARBA00023157"/>
    </source>
</evidence>
<keyword evidence="13" id="KW-1185">Reference proteome</keyword>
<evidence type="ECO:0000256" key="3">
    <source>
        <dbReference type="ARBA" id="ARBA00022530"/>
    </source>
</evidence>
<keyword evidence="2" id="KW-0964">Secreted</keyword>
<evidence type="ECO:0008006" key="14">
    <source>
        <dbReference type="Google" id="ProtNLM"/>
    </source>
</evidence>
<evidence type="ECO:0000259" key="11">
    <source>
        <dbReference type="PROSITE" id="PS51041"/>
    </source>
</evidence>
<feature type="signal peptide" evidence="9">
    <location>
        <begin position="1"/>
        <end position="24"/>
    </location>
</feature>
<accession>A0ABD0W6W9</accession>
<sequence>MKWRSDDSGLTWTTFSLLINFCVTVEQNQPNYSLFQGTAYRSSGHRPAQRNRNWCAHVVYKNISSTVQENVESLVESELTPCPNQEPDCEQQVMYRKRFRPAYKIAYKTVTELEWRCCPSYQGTDCSELKVAANKPVRTQSHQNQYQTSQTVPARAKTQNQYQTSQTVPARAKTQNPPSSSPRHPNTGTAQTRHTLRPERRETGRYDGRHGADRVHLLEDEMQRLTQTVERLQLTVTGMTSALMTEPTSDTSKILVSPLNNIRPLTTDTRQAAVPPNEHQGSVIDGHQATRGSVQGDKGFDRVLARLDDINTSLKIKEEALEELRGAVTSHSGQIRMLLDSSQSQQMEHSPDPAGSPADLEEVLQKYIDRQLNTLWKNLEETMEKEVEKEVGKLQHSCDRRIQSIEKRCKEEQKRGLVNVITMVDSKEERLKEEIRELRLEITAADQPGPALRQTDSEARKTDSEAKQTDLPRHGDKPAGILPAVQRGDLSDLWKELERVAEAHRALNTRIDNELLYITSPLGELEGGAGQLEGELGARMEELEARLNVTEQNAEVHCFYIEEKLTNALADKGQELRELLEKQVNLLEDQFTTMLVELNNASFPSGAGSTLDPLQAEVNNNKFLLQALDDKVNAVAELCTSPLPGATANSLGSSLSPEVLDSMVKDLKLCRNDLDILHTDVSGNSDKLGELEEIIDRQLSGQQRRTQMVEDLQSELITLNANVAGLRGEVTGLGDSMRKYTLDLSKVNRTCCQAGSEGRPTNSSLGKAQESTSRGEVKELRTRLDHLTDQVQTELQRCSTMSGVEGRVLRLEKVCSDLDRVSAGVRGVKEGLERHVAGLWHHVDRVNTTLEKQAVDINKLQTNLQTLHTSITDSRRHMETGSVPDQPRARVSQIHIIPNHPHPSRQKPSQPSTRQPTKPLQPLQPQPNQPTIYLVPNQPGQANQHTLTLVPHTNQPSSNNYQHTLTRVPHQPSTGQPSRPASQPHRVLEVGEAGPPGYLRRVMVRRGSEKSASTLDDGFAGPPGHHPGLKPVAFNKRVTIHDSSRQVDSLSFSAGLTSQRFSGEIGPIRFNKVLVNDGGHYNPLTGIFTVPMEGRYLISGLLAAQQGEGLDAILSVSNRSIQRMMSSGCKAGGVTRAQESCPCRGSVSFSLILSLRRGDQVSLVQTAGQLATTESRDMLSTFSAIFLYGPENLS</sequence>
<comment type="caution">
    <text evidence="12">The sequence shown here is derived from an EMBL/GenBank/DDBJ whole genome shotgun (WGS) entry which is preliminary data.</text>
</comment>
<evidence type="ECO:0000256" key="9">
    <source>
        <dbReference type="SAM" id="SignalP"/>
    </source>
</evidence>
<feature type="domain" description="C1q" evidence="10">
    <location>
        <begin position="1045"/>
        <end position="1193"/>
    </location>
</feature>
<dbReference type="AlphaFoldDB" id="A0ABD0W6W9"/>
<evidence type="ECO:0000256" key="7">
    <source>
        <dbReference type="SAM" id="Coils"/>
    </source>
</evidence>
<keyword evidence="4 9" id="KW-0732">Signal</keyword>
<keyword evidence="6" id="KW-1015">Disulfide bond</keyword>
<dbReference type="EMBL" id="JAGEUA010000009">
    <property type="protein sequence ID" value="KAL0967059.1"/>
    <property type="molecule type" value="Genomic_DNA"/>
</dbReference>
<feature type="compositionally biased region" description="Polar residues" evidence="8">
    <location>
        <begin position="137"/>
        <end position="193"/>
    </location>
</feature>
<feature type="region of interest" description="Disordered" evidence="8">
    <location>
        <begin position="754"/>
        <end position="776"/>
    </location>
</feature>
<proteinExistence type="predicted"/>
<evidence type="ECO:0000313" key="12">
    <source>
        <dbReference type="EMBL" id="KAL0967059.1"/>
    </source>
</evidence>
<evidence type="ECO:0000256" key="2">
    <source>
        <dbReference type="ARBA" id="ARBA00022525"/>
    </source>
</evidence>
<dbReference type="InterPro" id="IPR008983">
    <property type="entry name" value="Tumour_necrosis_fac-like_dom"/>
</dbReference>
<feature type="compositionally biased region" description="Polar residues" evidence="8">
    <location>
        <begin position="754"/>
        <end position="772"/>
    </location>
</feature>
<feature type="region of interest" description="Disordered" evidence="8">
    <location>
        <begin position="445"/>
        <end position="480"/>
    </location>
</feature>
<dbReference type="PANTHER" id="PTHR15427:SF36">
    <property type="entry name" value="EMILIN-2"/>
    <property type="match status" value="1"/>
</dbReference>
<evidence type="ECO:0000256" key="5">
    <source>
        <dbReference type="ARBA" id="ARBA00023054"/>
    </source>
</evidence>
<dbReference type="Pfam" id="PF07546">
    <property type="entry name" value="EMI"/>
    <property type="match status" value="1"/>
</dbReference>
<feature type="compositionally biased region" description="Basic and acidic residues" evidence="8">
    <location>
        <begin position="455"/>
        <end position="477"/>
    </location>
</feature>
<gene>
    <name evidence="12" type="ORF">UPYG_G00304090</name>
</gene>
<protein>
    <recommendedName>
        <fullName evidence="14">EMILIN-2-like</fullName>
    </recommendedName>
</protein>
<feature type="chain" id="PRO_5044751227" description="EMILIN-2-like" evidence="9">
    <location>
        <begin position="25"/>
        <end position="1194"/>
    </location>
</feature>
<feature type="compositionally biased region" description="Polar residues" evidence="8">
    <location>
        <begin position="938"/>
        <end position="981"/>
    </location>
</feature>
<name>A0ABD0W6W9_UMBPY</name>
<feature type="domain" description="EMI" evidence="11">
    <location>
        <begin position="51"/>
        <end position="128"/>
    </location>
</feature>
<evidence type="ECO:0000256" key="8">
    <source>
        <dbReference type="SAM" id="MobiDB-lite"/>
    </source>
</evidence>
<keyword evidence="3" id="KW-0272">Extracellular matrix</keyword>
<reference evidence="12 13" key="1">
    <citation type="submission" date="2024-06" db="EMBL/GenBank/DDBJ databases">
        <authorList>
            <person name="Pan Q."/>
            <person name="Wen M."/>
            <person name="Jouanno E."/>
            <person name="Zahm M."/>
            <person name="Klopp C."/>
            <person name="Cabau C."/>
            <person name="Louis A."/>
            <person name="Berthelot C."/>
            <person name="Parey E."/>
            <person name="Roest Crollius H."/>
            <person name="Montfort J."/>
            <person name="Robinson-Rechavi M."/>
            <person name="Bouchez O."/>
            <person name="Lampietro C."/>
            <person name="Lopez Roques C."/>
            <person name="Donnadieu C."/>
            <person name="Postlethwait J."/>
            <person name="Bobe J."/>
            <person name="Verreycken H."/>
            <person name="Guiguen Y."/>
        </authorList>
    </citation>
    <scope>NUCLEOTIDE SEQUENCE [LARGE SCALE GENOMIC DNA]</scope>
    <source>
        <strain evidence="12">Up_M1</strain>
        <tissue evidence="12">Testis</tissue>
    </source>
</reference>
<evidence type="ECO:0000256" key="4">
    <source>
        <dbReference type="ARBA" id="ARBA00022729"/>
    </source>
</evidence>
<dbReference type="Pfam" id="PF00386">
    <property type="entry name" value="C1q"/>
    <property type="match status" value="1"/>
</dbReference>
<dbReference type="InterPro" id="IPR050392">
    <property type="entry name" value="Collagen/C1q_domain"/>
</dbReference>
<dbReference type="InterPro" id="IPR011489">
    <property type="entry name" value="EMI_domain"/>
</dbReference>
<feature type="coiled-coil region" evidence="7">
    <location>
        <begin position="533"/>
        <end position="590"/>
    </location>
</feature>